<feature type="signal peptide" evidence="1">
    <location>
        <begin position="1"/>
        <end position="18"/>
    </location>
</feature>
<name>A0A6A5WQ29_9PLEO</name>
<sequence>MWILLPCAIDLCSPPTLCHTPRCPIIHTNNLSRCTPTSSLLSSNCEPACVWVRTYRRRELPNQNWINIVRLIPLLRSLDSADGYSEVHCLDGDTDQLSGISLELQR</sequence>
<gene>
    <name evidence="2" type="ORF">P154DRAFT_108737</name>
</gene>
<dbReference type="EMBL" id="ML977574">
    <property type="protein sequence ID" value="KAF2003014.1"/>
    <property type="molecule type" value="Genomic_DNA"/>
</dbReference>
<dbReference type="AlphaFoldDB" id="A0A6A5WQ29"/>
<dbReference type="Proteomes" id="UP000799779">
    <property type="component" value="Unassembled WGS sequence"/>
</dbReference>
<evidence type="ECO:0000256" key="1">
    <source>
        <dbReference type="SAM" id="SignalP"/>
    </source>
</evidence>
<proteinExistence type="predicted"/>
<accession>A0A6A5WQ29</accession>
<keyword evidence="1" id="KW-0732">Signal</keyword>
<reference evidence="2" key="1">
    <citation type="journal article" date="2020" name="Stud. Mycol.">
        <title>101 Dothideomycetes genomes: a test case for predicting lifestyles and emergence of pathogens.</title>
        <authorList>
            <person name="Haridas S."/>
            <person name="Albert R."/>
            <person name="Binder M."/>
            <person name="Bloem J."/>
            <person name="Labutti K."/>
            <person name="Salamov A."/>
            <person name="Andreopoulos B."/>
            <person name="Baker S."/>
            <person name="Barry K."/>
            <person name="Bills G."/>
            <person name="Bluhm B."/>
            <person name="Cannon C."/>
            <person name="Castanera R."/>
            <person name="Culley D."/>
            <person name="Daum C."/>
            <person name="Ezra D."/>
            <person name="Gonzalez J."/>
            <person name="Henrissat B."/>
            <person name="Kuo A."/>
            <person name="Liang C."/>
            <person name="Lipzen A."/>
            <person name="Lutzoni F."/>
            <person name="Magnuson J."/>
            <person name="Mondo S."/>
            <person name="Nolan M."/>
            <person name="Ohm R."/>
            <person name="Pangilinan J."/>
            <person name="Park H.-J."/>
            <person name="Ramirez L."/>
            <person name="Alfaro M."/>
            <person name="Sun H."/>
            <person name="Tritt A."/>
            <person name="Yoshinaga Y."/>
            <person name="Zwiers L.-H."/>
            <person name="Turgeon B."/>
            <person name="Goodwin S."/>
            <person name="Spatafora J."/>
            <person name="Crous P."/>
            <person name="Grigoriev I."/>
        </authorList>
    </citation>
    <scope>NUCLEOTIDE SEQUENCE</scope>
    <source>
        <strain evidence="2">CBS 123094</strain>
    </source>
</reference>
<keyword evidence="3" id="KW-1185">Reference proteome</keyword>
<feature type="chain" id="PRO_5025667801" evidence="1">
    <location>
        <begin position="19"/>
        <end position="106"/>
    </location>
</feature>
<evidence type="ECO:0000313" key="2">
    <source>
        <dbReference type="EMBL" id="KAF2003014.1"/>
    </source>
</evidence>
<protein>
    <submittedName>
        <fullName evidence="2">Uncharacterized protein</fullName>
    </submittedName>
</protein>
<organism evidence="2 3">
    <name type="scientific">Amniculicola lignicola CBS 123094</name>
    <dbReference type="NCBI Taxonomy" id="1392246"/>
    <lineage>
        <taxon>Eukaryota</taxon>
        <taxon>Fungi</taxon>
        <taxon>Dikarya</taxon>
        <taxon>Ascomycota</taxon>
        <taxon>Pezizomycotina</taxon>
        <taxon>Dothideomycetes</taxon>
        <taxon>Pleosporomycetidae</taxon>
        <taxon>Pleosporales</taxon>
        <taxon>Amniculicolaceae</taxon>
        <taxon>Amniculicola</taxon>
    </lineage>
</organism>
<evidence type="ECO:0000313" key="3">
    <source>
        <dbReference type="Proteomes" id="UP000799779"/>
    </source>
</evidence>